<dbReference type="EMBL" id="SRYM01000027">
    <property type="protein sequence ID" value="TGY57435.1"/>
    <property type="molecule type" value="Genomic_DNA"/>
</dbReference>
<dbReference type="Gene3D" id="2.60.20.10">
    <property type="entry name" value="Crystallins"/>
    <property type="match status" value="1"/>
</dbReference>
<protein>
    <submittedName>
        <fullName evidence="2">Uncharacterized protein</fullName>
    </submittedName>
</protein>
<evidence type="ECO:0000256" key="1">
    <source>
        <dbReference type="SAM" id="SignalP"/>
    </source>
</evidence>
<feature type="chain" id="PRO_5020402321" evidence="1">
    <location>
        <begin position="26"/>
        <end position="272"/>
    </location>
</feature>
<feature type="signal peptide" evidence="1">
    <location>
        <begin position="1"/>
        <end position="25"/>
    </location>
</feature>
<dbReference type="RefSeq" id="WP_135959347.1">
    <property type="nucleotide sequence ID" value="NZ_QXXG01000031.1"/>
</dbReference>
<evidence type="ECO:0000313" key="3">
    <source>
        <dbReference type="Proteomes" id="UP000310032"/>
    </source>
</evidence>
<sequence length="272" mass="30585">MKRTYYCLLGFVLILCLSLISCDNAIDSMCQQESSSVEKLDIEVAGAHSMLKFIYNGVLYTSECRMEGDSTIILDEEVKRVADQMALLPELSAYVNGDGLMEYFDNSFIAESYLGNPIISAISSGSMDGWYQIHGATATLYDDTDYRDRSFSFTIKESQKGDSIVVTQFKDKPYEFNDKASSLKVLSDNTFIGQDYGAPFRRIGLILFEDDNFRGNSICFDVVNYSVPQGPMHIDNNVRSLKNFPLSPGSSRNWNDKVTSLKLKYLGRDGNY</sequence>
<name>A0A4S2ENA4_PARDI</name>
<organism evidence="2 3">
    <name type="scientific">Parabacteroides distasonis</name>
    <dbReference type="NCBI Taxonomy" id="823"/>
    <lineage>
        <taxon>Bacteria</taxon>
        <taxon>Pseudomonadati</taxon>
        <taxon>Bacteroidota</taxon>
        <taxon>Bacteroidia</taxon>
        <taxon>Bacteroidales</taxon>
        <taxon>Tannerellaceae</taxon>
        <taxon>Parabacteroides</taxon>
    </lineage>
</organism>
<reference evidence="2 3" key="1">
    <citation type="submission" date="2019-04" db="EMBL/GenBank/DDBJ databases">
        <title>Microbes associate with the intestines of laboratory mice.</title>
        <authorList>
            <person name="Navarre W."/>
            <person name="Wong E."/>
            <person name="Huang K."/>
            <person name="Tropini C."/>
            <person name="Ng K."/>
            <person name="Yu B."/>
        </authorList>
    </citation>
    <scope>NUCLEOTIDE SEQUENCE [LARGE SCALE GENOMIC DNA]</scope>
    <source>
        <strain evidence="2 3">NM39_I3</strain>
    </source>
</reference>
<dbReference type="Proteomes" id="UP000310032">
    <property type="component" value="Unassembled WGS sequence"/>
</dbReference>
<dbReference type="PROSITE" id="PS51257">
    <property type="entry name" value="PROKAR_LIPOPROTEIN"/>
    <property type="match status" value="1"/>
</dbReference>
<accession>A0A4S2ENA4</accession>
<comment type="caution">
    <text evidence="2">The sequence shown here is derived from an EMBL/GenBank/DDBJ whole genome shotgun (WGS) entry which is preliminary data.</text>
</comment>
<proteinExistence type="predicted"/>
<keyword evidence="1" id="KW-0732">Signal</keyword>
<gene>
    <name evidence="2" type="ORF">E5342_10585</name>
</gene>
<evidence type="ECO:0000313" key="2">
    <source>
        <dbReference type="EMBL" id="TGY57435.1"/>
    </source>
</evidence>
<dbReference type="AlphaFoldDB" id="A0A4S2ENA4"/>